<evidence type="ECO:0000256" key="2">
    <source>
        <dbReference type="ARBA" id="ARBA00022643"/>
    </source>
</evidence>
<dbReference type="AlphaFoldDB" id="C5BM81"/>
<dbReference type="Pfam" id="PF03358">
    <property type="entry name" value="FMN_red"/>
    <property type="match status" value="1"/>
</dbReference>
<keyword evidence="5" id="KW-1185">Reference proteome</keyword>
<dbReference type="GO" id="GO:0016491">
    <property type="term" value="F:oxidoreductase activity"/>
    <property type="evidence" value="ECO:0007669"/>
    <property type="project" value="InterPro"/>
</dbReference>
<dbReference type="GO" id="GO:0005829">
    <property type="term" value="C:cytosol"/>
    <property type="evidence" value="ECO:0007669"/>
    <property type="project" value="TreeGrafter"/>
</dbReference>
<dbReference type="eggNOG" id="COG0431">
    <property type="taxonomic scope" value="Bacteria"/>
</dbReference>
<dbReference type="OrthoDB" id="5767802at2"/>
<dbReference type="SUPFAM" id="SSF52218">
    <property type="entry name" value="Flavoproteins"/>
    <property type="match status" value="1"/>
</dbReference>
<dbReference type="Gene3D" id="3.40.50.360">
    <property type="match status" value="1"/>
</dbReference>
<sequence>MKVLFMAGSSRKESLNKKLAHAASDLARCAGADVTFIDLADFPMPIYNGDLEDDSGLPENALALKKIFTEQDALFIATPEYNGSFPALLKNTLDWLSRSHYEGEPRMSAYTNKVVALAAASPGGFGGMRSLMALRLQMAHLNTLVISQQMALAKAGDAFDEEGSFKDDKKRAQLDALVKTLMATTRALAQDDTRA</sequence>
<dbReference type="STRING" id="377629.TERTU_0342"/>
<protein>
    <submittedName>
        <fullName evidence="4">NADPH-dependent fmn reductase domain protein</fullName>
    </submittedName>
</protein>
<dbReference type="GO" id="GO:0010181">
    <property type="term" value="F:FMN binding"/>
    <property type="evidence" value="ECO:0007669"/>
    <property type="project" value="TreeGrafter"/>
</dbReference>
<accession>C5BM81</accession>
<dbReference type="InterPro" id="IPR050712">
    <property type="entry name" value="NAD(P)H-dep_reductase"/>
</dbReference>
<dbReference type="KEGG" id="ttu:TERTU_0342"/>
<dbReference type="RefSeq" id="WP_015819552.1">
    <property type="nucleotide sequence ID" value="NC_012997.1"/>
</dbReference>
<name>C5BM81_TERTT</name>
<keyword evidence="2" id="KW-0288">FMN</keyword>
<comment type="cofactor">
    <cofactor evidence="1">
        <name>FMN</name>
        <dbReference type="ChEBI" id="CHEBI:58210"/>
    </cofactor>
</comment>
<keyword evidence="2" id="KW-0285">Flavoprotein</keyword>
<feature type="domain" description="NADPH-dependent FMN reductase-like" evidence="3">
    <location>
        <begin position="1"/>
        <end position="155"/>
    </location>
</feature>
<dbReference type="PANTHER" id="PTHR30543">
    <property type="entry name" value="CHROMATE REDUCTASE"/>
    <property type="match status" value="1"/>
</dbReference>
<organism evidence="4 5">
    <name type="scientific">Teredinibacter turnerae (strain ATCC 39867 / T7901)</name>
    <dbReference type="NCBI Taxonomy" id="377629"/>
    <lineage>
        <taxon>Bacteria</taxon>
        <taxon>Pseudomonadati</taxon>
        <taxon>Pseudomonadota</taxon>
        <taxon>Gammaproteobacteria</taxon>
        <taxon>Cellvibrionales</taxon>
        <taxon>Cellvibrionaceae</taxon>
        <taxon>Teredinibacter</taxon>
    </lineage>
</organism>
<evidence type="ECO:0000256" key="1">
    <source>
        <dbReference type="ARBA" id="ARBA00001917"/>
    </source>
</evidence>
<evidence type="ECO:0000313" key="4">
    <source>
        <dbReference type="EMBL" id="ACR13438.1"/>
    </source>
</evidence>
<dbReference type="InterPro" id="IPR029039">
    <property type="entry name" value="Flavoprotein-like_sf"/>
</dbReference>
<dbReference type="PANTHER" id="PTHR30543:SF21">
    <property type="entry name" value="NAD(P)H-DEPENDENT FMN REDUCTASE LOT6"/>
    <property type="match status" value="1"/>
</dbReference>
<reference evidence="4 5" key="1">
    <citation type="journal article" date="2009" name="PLoS ONE">
        <title>The complete genome of Teredinibacter turnerae T7901: an intracellular endosymbiont of marine wood-boring bivalves (shipworms).</title>
        <authorList>
            <person name="Yang J.C."/>
            <person name="Madupu R."/>
            <person name="Durkin A.S."/>
            <person name="Ekborg N.A."/>
            <person name="Pedamallu C.S."/>
            <person name="Hostetler J.B."/>
            <person name="Radune D."/>
            <person name="Toms B.S."/>
            <person name="Henrissat B."/>
            <person name="Coutinho P.M."/>
            <person name="Schwarz S."/>
            <person name="Field L."/>
            <person name="Trindade-Silva A.E."/>
            <person name="Soares C.A.G."/>
            <person name="Elshahawi S."/>
            <person name="Hanora A."/>
            <person name="Schmidt E.W."/>
            <person name="Haygood M.G."/>
            <person name="Posfai J."/>
            <person name="Benner J."/>
            <person name="Madinger C."/>
            <person name="Nove J."/>
            <person name="Anton B."/>
            <person name="Chaudhary K."/>
            <person name="Foster J."/>
            <person name="Holman A."/>
            <person name="Kumar S."/>
            <person name="Lessard P.A."/>
            <person name="Luyten Y.A."/>
            <person name="Slatko B."/>
            <person name="Wood N."/>
            <person name="Wu B."/>
            <person name="Teplitski M."/>
            <person name="Mougous J.D."/>
            <person name="Ward N."/>
            <person name="Eisen J.A."/>
            <person name="Badger J.H."/>
            <person name="Distel D.L."/>
        </authorList>
    </citation>
    <scope>NUCLEOTIDE SEQUENCE [LARGE SCALE GENOMIC DNA]</scope>
    <source>
        <strain evidence="5">ATCC 39867 / T7901</strain>
    </source>
</reference>
<gene>
    <name evidence="4" type="ordered locus">TERTU_0342</name>
</gene>
<evidence type="ECO:0000259" key="3">
    <source>
        <dbReference type="Pfam" id="PF03358"/>
    </source>
</evidence>
<evidence type="ECO:0000313" key="5">
    <source>
        <dbReference type="Proteomes" id="UP000009080"/>
    </source>
</evidence>
<dbReference type="InterPro" id="IPR005025">
    <property type="entry name" value="FMN_Rdtase-like_dom"/>
</dbReference>
<dbReference type="Proteomes" id="UP000009080">
    <property type="component" value="Chromosome"/>
</dbReference>
<dbReference type="HOGENOM" id="CLU_055322_4_1_6"/>
<proteinExistence type="predicted"/>
<dbReference type="EMBL" id="CP001614">
    <property type="protein sequence ID" value="ACR13438.1"/>
    <property type="molecule type" value="Genomic_DNA"/>
</dbReference>